<evidence type="ECO:0000256" key="6">
    <source>
        <dbReference type="ARBA" id="ARBA00049117"/>
    </source>
</evidence>
<comment type="caution">
    <text evidence="8">The sequence shown here is derived from an EMBL/GenBank/DDBJ whole genome shotgun (WGS) entry which is preliminary data.</text>
</comment>
<name>A0ABV6ZF65_9HYPH</name>
<dbReference type="Gene3D" id="3.40.50.300">
    <property type="entry name" value="P-loop containing nucleotide triphosphate hydrolases"/>
    <property type="match status" value="1"/>
</dbReference>
<organism evidence="8 9">
    <name type="scientific">Labrys neptuniae</name>
    <dbReference type="NCBI Taxonomy" id="376174"/>
    <lineage>
        <taxon>Bacteria</taxon>
        <taxon>Pseudomonadati</taxon>
        <taxon>Pseudomonadota</taxon>
        <taxon>Alphaproteobacteria</taxon>
        <taxon>Hyphomicrobiales</taxon>
        <taxon>Xanthobacteraceae</taxon>
        <taxon>Labrys</taxon>
    </lineage>
</organism>
<dbReference type="PANTHER" id="PTHR13748:SF62">
    <property type="entry name" value="COBW DOMAIN-CONTAINING PROTEIN"/>
    <property type="match status" value="1"/>
</dbReference>
<dbReference type="CDD" id="cd03112">
    <property type="entry name" value="CobW-like"/>
    <property type="match status" value="1"/>
</dbReference>
<dbReference type="InterPro" id="IPR011629">
    <property type="entry name" value="CobW-like_C"/>
</dbReference>
<evidence type="ECO:0000259" key="7">
    <source>
        <dbReference type="SMART" id="SM00833"/>
    </source>
</evidence>
<sequence>MTSPRIPVFVLTGFLGAGKTTLLNRLLKDPALADTAVVINEYGEAGLDHLLVEKSGDGVMLLSSGCLCCSLRGDLLDTLADLAARRASGELPPFARVVIETTGLAHPTPVLQTLMAPQLAAAGYVLAGVIAVADALRGEALLDQHAEAVAQLAVADRILVSKTDLAGDATAFMARLQALNPRAAIDLMPDAGAAELLDEPEFPSARAAVGTRPVFSAHDASIASFTLETDKVLAPGHFIAFIDELRERFGKGLLRFKALVKLADDPGRPVVLHGVQHWFAPPERLDTWPSPDRRTRIVVIGRDLDRRGIEDLFAAFCDEPRLDAPDRAALTDNPLAF</sequence>
<dbReference type="InterPro" id="IPR051316">
    <property type="entry name" value="Zinc-reg_GTPase_activator"/>
</dbReference>
<evidence type="ECO:0000256" key="1">
    <source>
        <dbReference type="ARBA" id="ARBA00022741"/>
    </source>
</evidence>
<reference evidence="8 9" key="1">
    <citation type="submission" date="2024-09" db="EMBL/GenBank/DDBJ databases">
        <title>Description of Labrys sedimenti sp. nov., isolated from a diclofenac-degrading enrichment culture, and genome-based reclassification of Labrys portucalensis as a later heterotypic synonym of Labrys neptuniae.</title>
        <authorList>
            <person name="Tancsics A."/>
            <person name="Csepanyi A."/>
        </authorList>
    </citation>
    <scope>NUCLEOTIDE SEQUENCE [LARGE SCALE GENOMIC DNA]</scope>
    <source>
        <strain evidence="8 9">LMG 23412</strain>
    </source>
</reference>
<comment type="similarity">
    <text evidence="4">Belongs to the SIMIBI class G3E GTPase family. ZNG1 subfamily.</text>
</comment>
<comment type="catalytic activity">
    <reaction evidence="6">
        <text>GTP + H2O = GDP + phosphate + H(+)</text>
        <dbReference type="Rhea" id="RHEA:19669"/>
        <dbReference type="ChEBI" id="CHEBI:15377"/>
        <dbReference type="ChEBI" id="CHEBI:15378"/>
        <dbReference type="ChEBI" id="CHEBI:37565"/>
        <dbReference type="ChEBI" id="CHEBI:43474"/>
        <dbReference type="ChEBI" id="CHEBI:58189"/>
    </reaction>
    <physiologicalReaction direction="left-to-right" evidence="6">
        <dbReference type="Rhea" id="RHEA:19670"/>
    </physiologicalReaction>
</comment>
<dbReference type="EMBL" id="JBHGPK010000004">
    <property type="protein sequence ID" value="MFC2250799.1"/>
    <property type="molecule type" value="Genomic_DNA"/>
</dbReference>
<accession>A0ABV6ZF65</accession>
<dbReference type="Pfam" id="PF02492">
    <property type="entry name" value="cobW"/>
    <property type="match status" value="1"/>
</dbReference>
<keyword evidence="1" id="KW-0547">Nucleotide-binding</keyword>
<dbReference type="SUPFAM" id="SSF52540">
    <property type="entry name" value="P-loop containing nucleoside triphosphate hydrolases"/>
    <property type="match status" value="1"/>
</dbReference>
<evidence type="ECO:0000313" key="8">
    <source>
        <dbReference type="EMBL" id="MFC2250799.1"/>
    </source>
</evidence>
<keyword evidence="2" id="KW-0378">Hydrolase</keyword>
<comment type="function">
    <text evidence="5">Zinc chaperone that directly transfers zinc cofactor to target proteins, thereby activating them. Zinc is transferred from the CXCC motif in the GTPase domain to the zinc binding site in target proteins in a process requiring GTP hydrolysis.</text>
</comment>
<dbReference type="SUPFAM" id="SSF90002">
    <property type="entry name" value="Hypothetical protein YjiA, C-terminal domain"/>
    <property type="match status" value="1"/>
</dbReference>
<gene>
    <name evidence="8" type="ORF">ACETRX_14330</name>
</gene>
<evidence type="ECO:0000313" key="9">
    <source>
        <dbReference type="Proteomes" id="UP001595190"/>
    </source>
</evidence>
<evidence type="ECO:0000256" key="4">
    <source>
        <dbReference type="ARBA" id="ARBA00034320"/>
    </source>
</evidence>
<feature type="domain" description="CobW C-terminal" evidence="7">
    <location>
        <begin position="222"/>
        <end position="317"/>
    </location>
</feature>
<dbReference type="Pfam" id="PF07683">
    <property type="entry name" value="CobW_C"/>
    <property type="match status" value="1"/>
</dbReference>
<dbReference type="Proteomes" id="UP001595190">
    <property type="component" value="Unassembled WGS sequence"/>
</dbReference>
<dbReference type="InterPro" id="IPR003495">
    <property type="entry name" value="CobW/HypB/UreG_nucleotide-bd"/>
</dbReference>
<dbReference type="Gene3D" id="3.30.1220.10">
    <property type="entry name" value="CobW-like, C-terminal domain"/>
    <property type="match status" value="1"/>
</dbReference>
<protein>
    <submittedName>
        <fullName evidence="8">GTP-binding protein</fullName>
    </submittedName>
</protein>
<dbReference type="PANTHER" id="PTHR13748">
    <property type="entry name" value="COBW-RELATED"/>
    <property type="match status" value="1"/>
</dbReference>
<dbReference type="InterPro" id="IPR027417">
    <property type="entry name" value="P-loop_NTPase"/>
</dbReference>
<proteinExistence type="inferred from homology"/>
<evidence type="ECO:0000256" key="2">
    <source>
        <dbReference type="ARBA" id="ARBA00022801"/>
    </source>
</evidence>
<dbReference type="SMART" id="SM00833">
    <property type="entry name" value="CobW_C"/>
    <property type="match status" value="1"/>
</dbReference>
<dbReference type="InterPro" id="IPR036627">
    <property type="entry name" value="CobW-likC_sf"/>
</dbReference>
<keyword evidence="3" id="KW-0143">Chaperone</keyword>
<evidence type="ECO:0000256" key="5">
    <source>
        <dbReference type="ARBA" id="ARBA00045658"/>
    </source>
</evidence>
<dbReference type="RefSeq" id="WP_394311094.1">
    <property type="nucleotide sequence ID" value="NZ_JBHGPK010000004.1"/>
</dbReference>
<evidence type="ECO:0000256" key="3">
    <source>
        <dbReference type="ARBA" id="ARBA00023186"/>
    </source>
</evidence>